<keyword evidence="8" id="KW-1185">Reference proteome</keyword>
<comment type="function">
    <text evidence="4">Mediates inactivation of the TORC1 complex in response to amino acid starvation. Required for meiotic nuclear division.</text>
</comment>
<dbReference type="EMBL" id="CP015057">
    <property type="protein sequence ID" value="QGN15857.1"/>
    <property type="molecule type" value="Genomic_DNA"/>
</dbReference>
<feature type="compositionally biased region" description="Low complexity" evidence="5">
    <location>
        <begin position="308"/>
        <end position="318"/>
    </location>
</feature>
<evidence type="ECO:0000259" key="6">
    <source>
        <dbReference type="Pfam" id="PF24064"/>
    </source>
</evidence>
<evidence type="ECO:0000256" key="4">
    <source>
        <dbReference type="RuleBase" id="RU368069"/>
    </source>
</evidence>
<keyword evidence="4" id="KW-0732">Signal</keyword>
<dbReference type="Pfam" id="PF03666">
    <property type="entry name" value="NPR3"/>
    <property type="match status" value="1"/>
</dbReference>
<feature type="compositionally biased region" description="Basic residues" evidence="5">
    <location>
        <begin position="42"/>
        <end position="52"/>
    </location>
</feature>
<feature type="region of interest" description="Disordered" evidence="5">
    <location>
        <begin position="41"/>
        <end position="132"/>
    </location>
</feature>
<feature type="compositionally biased region" description="Polar residues" evidence="5">
    <location>
        <begin position="109"/>
        <end position="132"/>
    </location>
</feature>
<dbReference type="Pfam" id="PF24064">
    <property type="entry name" value="HTH_NPRL3"/>
    <property type="match status" value="1"/>
</dbReference>
<dbReference type="InterPro" id="IPR005365">
    <property type="entry name" value="Npr3"/>
</dbReference>
<dbReference type="PANTHER" id="PTHR13153:SF5">
    <property type="entry name" value="GATOR COMPLEX PROTEIN NPRL3"/>
    <property type="match status" value="1"/>
</dbReference>
<evidence type="ECO:0000256" key="2">
    <source>
        <dbReference type="ARBA" id="ARBA00017880"/>
    </source>
</evidence>
<dbReference type="InterPro" id="IPR056603">
    <property type="entry name" value="HTH_NPRL3"/>
</dbReference>
<evidence type="ECO:0000256" key="5">
    <source>
        <dbReference type="SAM" id="MobiDB-lite"/>
    </source>
</evidence>
<name>A0ABX6EV05_KLUMA</name>
<organism evidence="7 8">
    <name type="scientific">Kluyveromyces marxianus</name>
    <name type="common">Yeast</name>
    <name type="synonym">Candida kefyr</name>
    <dbReference type="NCBI Taxonomy" id="4911"/>
    <lineage>
        <taxon>Eukaryota</taxon>
        <taxon>Fungi</taxon>
        <taxon>Dikarya</taxon>
        <taxon>Ascomycota</taxon>
        <taxon>Saccharomycotina</taxon>
        <taxon>Saccharomycetes</taxon>
        <taxon>Saccharomycetales</taxon>
        <taxon>Saccharomycetaceae</taxon>
        <taxon>Kluyveromyces</taxon>
    </lineage>
</organism>
<feature type="compositionally biased region" description="Basic residues" evidence="5">
    <location>
        <begin position="273"/>
        <end position="285"/>
    </location>
</feature>
<keyword evidence="4" id="KW-0469">Meiosis</keyword>
<feature type="compositionally biased region" description="Low complexity" evidence="5">
    <location>
        <begin position="64"/>
        <end position="83"/>
    </location>
</feature>
<comment type="subcellular location">
    <subcellularLocation>
        <location evidence="4">Vacuole membrane</location>
        <topology evidence="4">Peripheral membrane protein</topology>
    </subcellularLocation>
</comment>
<evidence type="ECO:0000256" key="1">
    <source>
        <dbReference type="ARBA" id="ARBA00010546"/>
    </source>
</evidence>
<protein>
    <recommendedName>
        <fullName evidence="2 4">Nitrogen permease regulator 3</fullName>
    </recommendedName>
    <alternativeName>
        <fullName evidence="3 4">Required for meiotic nuclear division protein 11</fullName>
    </alternativeName>
</protein>
<feature type="compositionally biased region" description="Low complexity" evidence="5">
    <location>
        <begin position="90"/>
        <end position="100"/>
    </location>
</feature>
<dbReference type="Proteomes" id="UP000422736">
    <property type="component" value="Chromosome 4"/>
</dbReference>
<evidence type="ECO:0000313" key="8">
    <source>
        <dbReference type="Proteomes" id="UP000422736"/>
    </source>
</evidence>
<feature type="domain" description="GATOR1 complex protein NPRL3 C-terminal HTH" evidence="6">
    <location>
        <begin position="800"/>
        <end position="861"/>
    </location>
</feature>
<evidence type="ECO:0000256" key="3">
    <source>
        <dbReference type="ARBA" id="ARBA00030028"/>
    </source>
</evidence>
<sequence length="866" mass="98576">MHTNLPDSCLIGIALTVSTHSGPQLVYHYPPINYAAATNSKKDHHLNKKKHHYSLDQEEEEAASDSSSSSDDYSSGLSDSELSTDYADTSSSDSDSSSSSLGHHVHSPSLDSQHGSTTNMDESNNGRNNSVNISTAASVSNSGMLRSRQSQISANKLFQLLNNGNNNNNNSTSLTNASGSLRDSLYSGFTDPYHHELDQDLDPELQQLVQELLDDSMFQRDAFQDVSKVLNFNAEFVAELCCPRKEMCNTRFEFTVDDLCFLGLPIHADAKGRWKKAKKRKHSSKKSATVKSSGRNRSNTEDSTNKNQRQQQQQQQDQPTTESDDESGQEGETTKSEMLNEMYAANEEEFESLEKSINMFQVCFIMNPQIIEYNERVDDMYHFVVTRLSLILRYIQGKNGYVTKECANIIKCRDQVTKHSPIYKSLKSPWRKGKFLYERILYQSSLARALTKCFNCIKNNQIANLEIDRDKIVSLQIPIKTEFSVLPNLKEDPVIRGSYLSSILNESFLGGSLSGGIAEDSENIYANHERMLDFGLLLLDEPENIVKGLENASFDNGITDLLLINLVRQLKPTYRLFQYKALIKELLDSNDDSNYNDEFLETTLKSLCLHLIYWRHARLILPLSPRYTYIVSPLAPISGFSNEDYAHAEYDTVFKKQNTLTSNTDDISLIYQNKKSFSDKFPSLPSLPSFLQLISTQKPKPFGHIIPSNEHKAMYLNALAWLMRYGYLTQLLTFVYIRVDKRIKIAVDEDLERDGIRSNKKGRSDNFVSGGENYNGSDFDDLEMLNDNDFTIILEPERNTALEKRWLFKCAEALPPDLQVLFKQAVKYFNGKIPLEYVMIKENIPRHEMKRLLQALGNYVVEVKHW</sequence>
<reference evidence="7 8" key="2">
    <citation type="submission" date="2019-11" db="EMBL/GenBank/DDBJ databases">
        <authorList>
            <person name="Lu H."/>
        </authorList>
    </citation>
    <scope>NUCLEOTIDE SEQUENCE [LARGE SCALE GENOMIC DNA]</scope>
    <source>
        <strain evidence="7 8">FIM1</strain>
    </source>
</reference>
<proteinExistence type="inferred from homology"/>
<feature type="region of interest" description="Disordered" evidence="5">
    <location>
        <begin position="273"/>
        <end position="334"/>
    </location>
</feature>
<reference evidence="7 8" key="1">
    <citation type="submission" date="2016-03" db="EMBL/GenBank/DDBJ databases">
        <title>How can Kluyveromyces marxianus grow so fast - potential evolutionary course in Saccharomyces Complex revealed by comparative genomics.</title>
        <authorList>
            <person name="Mo W."/>
            <person name="Lu W."/>
            <person name="Yang X."/>
            <person name="Qi J."/>
            <person name="Lv H."/>
        </authorList>
    </citation>
    <scope>NUCLEOTIDE SEQUENCE [LARGE SCALE GENOMIC DNA]</scope>
    <source>
        <strain evidence="7 8">FIM1</strain>
    </source>
</reference>
<accession>A0ABX6EV05</accession>
<dbReference type="PANTHER" id="PTHR13153">
    <property type="entry name" value="CGTHBA PROTEIN -14 GENE PROTEIN"/>
    <property type="match status" value="1"/>
</dbReference>
<evidence type="ECO:0000313" key="7">
    <source>
        <dbReference type="EMBL" id="QGN15857.1"/>
    </source>
</evidence>
<comment type="similarity">
    <text evidence="1 4">Belongs to the NPR3 family.</text>
</comment>
<gene>
    <name evidence="7" type="primary">NPR3</name>
    <name evidence="7" type="ORF">FIM1_2554</name>
</gene>